<dbReference type="EMBL" id="KV442077">
    <property type="protein sequence ID" value="OAQ25545.1"/>
    <property type="molecule type" value="Genomic_DNA"/>
</dbReference>
<sequence length="115" mass="11720">HLQKFSNLYKFSVPVGAGTRGTRGSRGTKRHTVDPLSIADSFAGLDDLVVTRAIDRLEDLNVSTVNIADGSGLGAGETDTRADVAGGSERVHPIAVGVANLNGVIGQGDTGACGC</sequence>
<dbReference type="Proteomes" id="UP000078512">
    <property type="component" value="Unassembled WGS sequence"/>
</dbReference>
<gene>
    <name evidence="1" type="ORF">K457DRAFT_900753</name>
</gene>
<reference evidence="1 2" key="1">
    <citation type="submission" date="2016-05" db="EMBL/GenBank/DDBJ databases">
        <title>Genome sequencing reveals origins of a unique bacterial endosymbiosis in the earliest lineages of terrestrial Fungi.</title>
        <authorList>
            <consortium name="DOE Joint Genome Institute"/>
            <person name="Uehling J."/>
            <person name="Gryganskyi A."/>
            <person name="Hameed K."/>
            <person name="Tschaplinski T."/>
            <person name="Misztal P."/>
            <person name="Wu S."/>
            <person name="Desiro A."/>
            <person name="Vande Pol N."/>
            <person name="Du Z.-Y."/>
            <person name="Zienkiewicz A."/>
            <person name="Zienkiewicz K."/>
            <person name="Morin E."/>
            <person name="Tisserant E."/>
            <person name="Splivallo R."/>
            <person name="Hainaut M."/>
            <person name="Henrissat B."/>
            <person name="Ohm R."/>
            <person name="Kuo A."/>
            <person name="Yan J."/>
            <person name="Lipzen A."/>
            <person name="Nolan M."/>
            <person name="Labutti K."/>
            <person name="Barry K."/>
            <person name="Goldstein A."/>
            <person name="Labbe J."/>
            <person name="Schadt C."/>
            <person name="Tuskan G."/>
            <person name="Grigoriev I."/>
            <person name="Martin F."/>
            <person name="Vilgalys R."/>
            <person name="Bonito G."/>
        </authorList>
    </citation>
    <scope>NUCLEOTIDE SEQUENCE [LARGE SCALE GENOMIC DNA]</scope>
    <source>
        <strain evidence="1 2">AG-77</strain>
    </source>
</reference>
<keyword evidence="2" id="KW-1185">Reference proteome</keyword>
<accession>A0A197JK60</accession>
<name>A0A197JK60_9FUNG</name>
<evidence type="ECO:0000313" key="2">
    <source>
        <dbReference type="Proteomes" id="UP000078512"/>
    </source>
</evidence>
<protein>
    <submittedName>
        <fullName evidence="1">Uncharacterized protein</fullName>
    </submittedName>
</protein>
<proteinExistence type="predicted"/>
<feature type="non-terminal residue" evidence="1">
    <location>
        <position position="1"/>
    </location>
</feature>
<organism evidence="1 2">
    <name type="scientific">Linnemannia elongata AG-77</name>
    <dbReference type="NCBI Taxonomy" id="1314771"/>
    <lineage>
        <taxon>Eukaryota</taxon>
        <taxon>Fungi</taxon>
        <taxon>Fungi incertae sedis</taxon>
        <taxon>Mucoromycota</taxon>
        <taxon>Mortierellomycotina</taxon>
        <taxon>Mortierellomycetes</taxon>
        <taxon>Mortierellales</taxon>
        <taxon>Mortierellaceae</taxon>
        <taxon>Linnemannia</taxon>
    </lineage>
</organism>
<evidence type="ECO:0000313" key="1">
    <source>
        <dbReference type="EMBL" id="OAQ25545.1"/>
    </source>
</evidence>
<dbReference type="AlphaFoldDB" id="A0A197JK60"/>